<dbReference type="WBParaSite" id="nRc.2.0.1.t19518-RA">
    <property type="protein sequence ID" value="nRc.2.0.1.t19518-RA"/>
    <property type="gene ID" value="nRc.2.0.1.g19518"/>
</dbReference>
<name>A0A915J0S9_ROMCU</name>
<dbReference type="AlphaFoldDB" id="A0A915J0S9"/>
<accession>A0A915J0S9</accession>
<proteinExistence type="predicted"/>
<dbReference type="Proteomes" id="UP000887565">
    <property type="component" value="Unplaced"/>
</dbReference>
<evidence type="ECO:0000313" key="1">
    <source>
        <dbReference type="Proteomes" id="UP000887565"/>
    </source>
</evidence>
<organism evidence="1 2">
    <name type="scientific">Romanomermis culicivorax</name>
    <name type="common">Nematode worm</name>
    <dbReference type="NCBI Taxonomy" id="13658"/>
    <lineage>
        <taxon>Eukaryota</taxon>
        <taxon>Metazoa</taxon>
        <taxon>Ecdysozoa</taxon>
        <taxon>Nematoda</taxon>
        <taxon>Enoplea</taxon>
        <taxon>Dorylaimia</taxon>
        <taxon>Mermithida</taxon>
        <taxon>Mermithoidea</taxon>
        <taxon>Mermithidae</taxon>
        <taxon>Romanomermis</taxon>
    </lineage>
</organism>
<keyword evidence="1" id="KW-1185">Reference proteome</keyword>
<evidence type="ECO:0000313" key="2">
    <source>
        <dbReference type="WBParaSite" id="nRc.2.0.1.t19518-RA"/>
    </source>
</evidence>
<protein>
    <submittedName>
        <fullName evidence="2">Uncharacterized protein</fullName>
    </submittedName>
</protein>
<reference evidence="2" key="1">
    <citation type="submission" date="2022-11" db="UniProtKB">
        <authorList>
            <consortium name="WormBaseParasite"/>
        </authorList>
    </citation>
    <scope>IDENTIFICATION</scope>
</reference>
<sequence>MPKNFGATAPNWADANLEPKNLTPSCFISGSVEDPRRHENHDETPEWSAFLDERIIEGDVGGAVVIAPVGLGGAGTSDGVRTLEDKSSQHLSLIIGIILNLMDFSFRRTDIQKLDKESSIVWGGLGIGFDQVGGPPPFSLLQ</sequence>